<sequence length="261" mass="28658">MSTKRGTRSRKKIAPPPVSNKPLFNKPLHSNPAIDEEGLLGFLKKGVLRDTFLSSLGIKAKVWTLPAAEMDSEDSDDSDEFIHSCCGYKPHGPVLSNSSAHHIKKVSVGSTIRCKVSYLRRRRRQRWAHEQKELLFRSIATLLQKNGLSDSAAVLMQEAKIKDDGGETPPDIEGYLLELLEKGESISQDMDSALNEEEEDEDESSDESDGIAIERLGIGTLSSNPAIDDGGAVPTNVHASSLASCIEEITKHQWLARPSLQ</sequence>
<dbReference type="AlphaFoldDB" id="A0A8X7VLC6"/>
<dbReference type="InterPro" id="IPR006594">
    <property type="entry name" value="LisH"/>
</dbReference>
<evidence type="ECO:0000313" key="3">
    <source>
        <dbReference type="Proteomes" id="UP000886595"/>
    </source>
</evidence>
<reference evidence="2 3" key="1">
    <citation type="submission" date="2020-02" db="EMBL/GenBank/DDBJ databases">
        <authorList>
            <person name="Ma Q."/>
            <person name="Huang Y."/>
            <person name="Song X."/>
            <person name="Pei D."/>
        </authorList>
    </citation>
    <scope>NUCLEOTIDE SEQUENCE [LARGE SCALE GENOMIC DNA]</scope>
    <source>
        <strain evidence="2">Sxm20200214</strain>
        <tissue evidence="2">Leaf</tissue>
    </source>
</reference>
<evidence type="ECO:0000313" key="2">
    <source>
        <dbReference type="EMBL" id="KAG2312975.1"/>
    </source>
</evidence>
<accession>A0A8X7VLC6</accession>
<feature type="region of interest" description="Disordered" evidence="1">
    <location>
        <begin position="1"/>
        <end position="27"/>
    </location>
</feature>
<feature type="compositionally biased region" description="Acidic residues" evidence="1">
    <location>
        <begin position="194"/>
        <end position="209"/>
    </location>
</feature>
<dbReference type="PROSITE" id="PS50896">
    <property type="entry name" value="LISH"/>
    <property type="match status" value="1"/>
</dbReference>
<evidence type="ECO:0000256" key="1">
    <source>
        <dbReference type="SAM" id="MobiDB-lite"/>
    </source>
</evidence>
<name>A0A8X7VLC6_BRACI</name>
<dbReference type="EMBL" id="JAAMPC010000005">
    <property type="protein sequence ID" value="KAG2312975.1"/>
    <property type="molecule type" value="Genomic_DNA"/>
</dbReference>
<feature type="region of interest" description="Disordered" evidence="1">
    <location>
        <begin position="188"/>
        <end position="211"/>
    </location>
</feature>
<keyword evidence="3" id="KW-1185">Reference proteome</keyword>
<gene>
    <name evidence="2" type="ORF">Bca52824_024532</name>
</gene>
<protein>
    <submittedName>
        <fullName evidence="2">Uncharacterized protein</fullName>
    </submittedName>
</protein>
<proteinExistence type="predicted"/>
<dbReference type="Proteomes" id="UP000886595">
    <property type="component" value="Unassembled WGS sequence"/>
</dbReference>
<comment type="caution">
    <text evidence="2">The sequence shown here is derived from an EMBL/GenBank/DDBJ whole genome shotgun (WGS) entry which is preliminary data.</text>
</comment>
<feature type="compositionally biased region" description="Basic residues" evidence="1">
    <location>
        <begin position="1"/>
        <end position="13"/>
    </location>
</feature>
<dbReference type="SMART" id="SM00667">
    <property type="entry name" value="LisH"/>
    <property type="match status" value="1"/>
</dbReference>
<organism evidence="2 3">
    <name type="scientific">Brassica carinata</name>
    <name type="common">Ethiopian mustard</name>
    <name type="synonym">Abyssinian cabbage</name>
    <dbReference type="NCBI Taxonomy" id="52824"/>
    <lineage>
        <taxon>Eukaryota</taxon>
        <taxon>Viridiplantae</taxon>
        <taxon>Streptophyta</taxon>
        <taxon>Embryophyta</taxon>
        <taxon>Tracheophyta</taxon>
        <taxon>Spermatophyta</taxon>
        <taxon>Magnoliopsida</taxon>
        <taxon>eudicotyledons</taxon>
        <taxon>Gunneridae</taxon>
        <taxon>Pentapetalae</taxon>
        <taxon>rosids</taxon>
        <taxon>malvids</taxon>
        <taxon>Brassicales</taxon>
        <taxon>Brassicaceae</taxon>
        <taxon>Brassiceae</taxon>
        <taxon>Brassica</taxon>
    </lineage>
</organism>